<proteinExistence type="predicted"/>
<evidence type="ECO:0000313" key="3">
    <source>
        <dbReference type="Proteomes" id="UP001157109"/>
    </source>
</evidence>
<dbReference type="SUPFAM" id="SSF52540">
    <property type="entry name" value="P-loop containing nucleoside triphosphate hydrolases"/>
    <property type="match status" value="1"/>
</dbReference>
<dbReference type="Proteomes" id="UP001157109">
    <property type="component" value="Unassembled WGS sequence"/>
</dbReference>
<feature type="domain" description="Orc1-like AAA ATPase" evidence="1">
    <location>
        <begin position="1"/>
        <end position="157"/>
    </location>
</feature>
<dbReference type="EMBL" id="BSUJ01000001">
    <property type="protein sequence ID" value="GMA21230.1"/>
    <property type="molecule type" value="Genomic_DNA"/>
</dbReference>
<name>A0ABQ6HSL8_9MICO</name>
<organism evidence="2 3">
    <name type="scientific">Arsenicicoccus piscis</name>
    <dbReference type="NCBI Taxonomy" id="673954"/>
    <lineage>
        <taxon>Bacteria</taxon>
        <taxon>Bacillati</taxon>
        <taxon>Actinomycetota</taxon>
        <taxon>Actinomycetes</taxon>
        <taxon>Micrococcales</taxon>
        <taxon>Intrasporangiaceae</taxon>
        <taxon>Arsenicicoccus</taxon>
    </lineage>
</organism>
<dbReference type="InterPro" id="IPR041664">
    <property type="entry name" value="AAA_16"/>
</dbReference>
<keyword evidence="3" id="KW-1185">Reference proteome</keyword>
<gene>
    <name evidence="2" type="ORF">GCM10025862_32510</name>
</gene>
<dbReference type="Gene3D" id="3.40.50.300">
    <property type="entry name" value="P-loop containing nucleotide triphosphate hydrolases"/>
    <property type="match status" value="1"/>
</dbReference>
<comment type="caution">
    <text evidence="2">The sequence shown here is derived from an EMBL/GenBank/DDBJ whole genome shotgun (WGS) entry which is preliminary data.</text>
</comment>
<sequence>MVLYGLRGVGKTVLLVDLQAAAEDVGWIVGYTEAGAGKSLRSMISDALQSSLADLARPSAGAQIRKALKTFVSFKTSVSSEGVWTFGLDLDADAGGGADSGALEFDVSTVVRDICAAASGQGVGLALLIDEAQDLTREELTVLCSTAHLATQRNLPLLIALAGLPSLPVQLAEAKSYAERLFAFHQVRELAHHDARDAIVEPAVEQGVVWDGDAVTHLIDATGGYPYFLQEYGQAAWNWAPDGAGRICYDDARLGGLLALRDLDSGFFRVRWERATPKERDYLQAMAIDGDGGSSSGEVAKRLGKKLTSLGPARASLIAKGLIYAPEHGRVAFTVPRMADFINRQARDF</sequence>
<evidence type="ECO:0000313" key="2">
    <source>
        <dbReference type="EMBL" id="GMA21230.1"/>
    </source>
</evidence>
<dbReference type="InterPro" id="IPR027417">
    <property type="entry name" value="P-loop_NTPase"/>
</dbReference>
<evidence type="ECO:0000259" key="1">
    <source>
        <dbReference type="Pfam" id="PF13191"/>
    </source>
</evidence>
<dbReference type="Pfam" id="PF13191">
    <property type="entry name" value="AAA_16"/>
    <property type="match status" value="1"/>
</dbReference>
<accession>A0ABQ6HSL8</accession>
<protein>
    <submittedName>
        <fullName evidence="2">ATPase</fullName>
    </submittedName>
</protein>
<reference evidence="3" key="1">
    <citation type="journal article" date="2019" name="Int. J. Syst. Evol. Microbiol.">
        <title>The Global Catalogue of Microorganisms (GCM) 10K type strain sequencing project: providing services to taxonomists for standard genome sequencing and annotation.</title>
        <authorList>
            <consortium name="The Broad Institute Genomics Platform"/>
            <consortium name="The Broad Institute Genome Sequencing Center for Infectious Disease"/>
            <person name="Wu L."/>
            <person name="Ma J."/>
        </authorList>
    </citation>
    <scope>NUCLEOTIDE SEQUENCE [LARGE SCALE GENOMIC DNA]</scope>
    <source>
        <strain evidence="3">NBRC 105830</strain>
    </source>
</reference>